<dbReference type="GO" id="GO:0016810">
    <property type="term" value="F:hydrolase activity, acting on carbon-nitrogen (but not peptide) bonds"/>
    <property type="evidence" value="ECO:0007669"/>
    <property type="project" value="InterPro"/>
</dbReference>
<dbReference type="CDD" id="cd10918">
    <property type="entry name" value="CE4_NodB_like_5s_6s"/>
    <property type="match status" value="1"/>
</dbReference>
<comment type="subcellular location">
    <subcellularLocation>
        <location evidence="1">Secreted</location>
    </subcellularLocation>
</comment>
<keyword evidence="2" id="KW-0732">Signal</keyword>
<dbReference type="GO" id="GO:0005975">
    <property type="term" value="P:carbohydrate metabolic process"/>
    <property type="evidence" value="ECO:0007669"/>
    <property type="project" value="InterPro"/>
</dbReference>
<dbReference type="AlphaFoldDB" id="A0AAW5P905"/>
<protein>
    <submittedName>
        <fullName evidence="4">Peptidoglycan/xylan/chitin deacetylase (PgdA/CDA1 family)</fullName>
    </submittedName>
</protein>
<comment type="caution">
    <text evidence="4">The sequence shown here is derived from an EMBL/GenBank/DDBJ whole genome shotgun (WGS) entry which is preliminary data.</text>
</comment>
<dbReference type="Pfam" id="PF01522">
    <property type="entry name" value="Polysacc_deac_1"/>
    <property type="match status" value="1"/>
</dbReference>
<organism evidence="4 5">
    <name type="scientific">Salinibacter ruber</name>
    <dbReference type="NCBI Taxonomy" id="146919"/>
    <lineage>
        <taxon>Bacteria</taxon>
        <taxon>Pseudomonadati</taxon>
        <taxon>Rhodothermota</taxon>
        <taxon>Rhodothermia</taxon>
        <taxon>Rhodothermales</taxon>
        <taxon>Salinibacteraceae</taxon>
        <taxon>Salinibacter</taxon>
    </lineage>
</organism>
<evidence type="ECO:0000259" key="3">
    <source>
        <dbReference type="PROSITE" id="PS51677"/>
    </source>
</evidence>
<accession>A0AAW5P905</accession>
<proteinExistence type="predicted"/>
<dbReference type="EMBL" id="JANTZM010000008">
    <property type="protein sequence ID" value="MCS4157984.1"/>
    <property type="molecule type" value="Genomic_DNA"/>
</dbReference>
<evidence type="ECO:0000313" key="4">
    <source>
        <dbReference type="EMBL" id="MCS4157984.1"/>
    </source>
</evidence>
<dbReference type="InterPro" id="IPR011330">
    <property type="entry name" value="Glyco_hydro/deAcase_b/a-brl"/>
</dbReference>
<evidence type="ECO:0000313" key="5">
    <source>
        <dbReference type="Proteomes" id="UP001155110"/>
    </source>
</evidence>
<evidence type="ECO:0000256" key="1">
    <source>
        <dbReference type="ARBA" id="ARBA00004613"/>
    </source>
</evidence>
<dbReference type="GO" id="GO:0005576">
    <property type="term" value="C:extracellular region"/>
    <property type="evidence" value="ECO:0007669"/>
    <property type="project" value="UniProtKB-SubCell"/>
</dbReference>
<feature type="domain" description="NodB homology" evidence="3">
    <location>
        <begin position="83"/>
        <end position="280"/>
    </location>
</feature>
<dbReference type="SUPFAM" id="SSF88713">
    <property type="entry name" value="Glycoside hydrolase/deacetylase"/>
    <property type="match status" value="1"/>
</dbReference>
<dbReference type="PANTHER" id="PTHR34216:SF3">
    <property type="entry name" value="POLY-BETA-1,6-N-ACETYL-D-GLUCOSAMINE N-DEACETYLASE"/>
    <property type="match status" value="1"/>
</dbReference>
<sequence>MYTLTLVRKLLKGPGLLIDLLSDRSPGVIVLMYHRVTGDLPLELDLPTDVFARQMKYLAGHASVISLDTAVSLLREETTLDQDHFVLTFDDAFRDFYTTAFPILQRYDLPVTLYVPTLFVEKGHPSPLTVSKLAWDVAPCSWSMLQDMSSSSLLTIGAHTHTHSELTDVREDAIQSEITRSHDLFDRRLGQVPKHFAYPRGKWSRHVDSIVSKYYETRALTGEGWRIRPKSAESLCLPRISVSRSDGFEFFRLKANGFAGLGERHLINYAKSIMDEGVRQ</sequence>
<evidence type="ECO:0000256" key="2">
    <source>
        <dbReference type="ARBA" id="ARBA00022729"/>
    </source>
</evidence>
<reference evidence="4" key="1">
    <citation type="submission" date="2022-08" db="EMBL/GenBank/DDBJ databases">
        <title>Genomic Encyclopedia of Type Strains, Phase V (KMG-V): Genome sequencing to study the core and pangenomes of soil and plant-associated prokaryotes.</title>
        <authorList>
            <person name="Whitman W."/>
        </authorList>
    </citation>
    <scope>NUCLEOTIDE SEQUENCE</scope>
    <source>
        <strain evidence="4">SP3002</strain>
    </source>
</reference>
<gene>
    <name evidence="4" type="ORF">GGP99_001951</name>
</gene>
<dbReference type="PROSITE" id="PS51677">
    <property type="entry name" value="NODB"/>
    <property type="match status" value="1"/>
</dbReference>
<dbReference type="Proteomes" id="UP001155110">
    <property type="component" value="Unassembled WGS sequence"/>
</dbReference>
<dbReference type="InterPro" id="IPR051398">
    <property type="entry name" value="Polysacch_Deacetylase"/>
</dbReference>
<dbReference type="PANTHER" id="PTHR34216">
    <property type="match status" value="1"/>
</dbReference>
<name>A0AAW5P905_9BACT</name>
<dbReference type="InterPro" id="IPR002509">
    <property type="entry name" value="NODB_dom"/>
</dbReference>
<dbReference type="Gene3D" id="3.20.20.370">
    <property type="entry name" value="Glycoside hydrolase/deacetylase"/>
    <property type="match status" value="1"/>
</dbReference>